<keyword evidence="3" id="KW-1185">Reference proteome</keyword>
<sequence length="126" mass="14168">MAATIINRPRSALDQRGGLRYETLDHKRSCLGEHVELLLSNVVIAMAATIISRPDPHWTSVNGGLRYETLDHKPLVPRRAPWGLRYETLDHKRSCLGEHVELLPSNARHRDGGDDHQQTPIRIGPA</sequence>
<organism evidence="2 3">
    <name type="scientific">Eumeta variegata</name>
    <name type="common">Bagworm moth</name>
    <name type="synonym">Eumeta japonica</name>
    <dbReference type="NCBI Taxonomy" id="151549"/>
    <lineage>
        <taxon>Eukaryota</taxon>
        <taxon>Metazoa</taxon>
        <taxon>Ecdysozoa</taxon>
        <taxon>Arthropoda</taxon>
        <taxon>Hexapoda</taxon>
        <taxon>Insecta</taxon>
        <taxon>Pterygota</taxon>
        <taxon>Neoptera</taxon>
        <taxon>Endopterygota</taxon>
        <taxon>Lepidoptera</taxon>
        <taxon>Glossata</taxon>
        <taxon>Ditrysia</taxon>
        <taxon>Tineoidea</taxon>
        <taxon>Psychidae</taxon>
        <taxon>Oiketicinae</taxon>
        <taxon>Eumeta</taxon>
    </lineage>
</organism>
<evidence type="ECO:0000313" key="2">
    <source>
        <dbReference type="EMBL" id="GBP05649.1"/>
    </source>
</evidence>
<dbReference type="AlphaFoldDB" id="A0A4C1SU05"/>
<gene>
    <name evidence="2" type="ORF">EVAR_5004_1</name>
</gene>
<accession>A0A4C1SU05</accession>
<evidence type="ECO:0000313" key="3">
    <source>
        <dbReference type="Proteomes" id="UP000299102"/>
    </source>
</evidence>
<dbReference type="Proteomes" id="UP000299102">
    <property type="component" value="Unassembled WGS sequence"/>
</dbReference>
<reference evidence="2 3" key="1">
    <citation type="journal article" date="2019" name="Commun. Biol.">
        <title>The bagworm genome reveals a unique fibroin gene that provides high tensile strength.</title>
        <authorList>
            <person name="Kono N."/>
            <person name="Nakamura H."/>
            <person name="Ohtoshi R."/>
            <person name="Tomita M."/>
            <person name="Numata K."/>
            <person name="Arakawa K."/>
        </authorList>
    </citation>
    <scope>NUCLEOTIDE SEQUENCE [LARGE SCALE GENOMIC DNA]</scope>
</reference>
<protein>
    <submittedName>
        <fullName evidence="2">Uncharacterized protein</fullName>
    </submittedName>
</protein>
<name>A0A4C1SU05_EUMVA</name>
<dbReference type="EMBL" id="BGZK01000019">
    <property type="protein sequence ID" value="GBP05649.1"/>
    <property type="molecule type" value="Genomic_DNA"/>
</dbReference>
<feature type="compositionally biased region" description="Basic and acidic residues" evidence="1">
    <location>
        <begin position="108"/>
        <end position="117"/>
    </location>
</feature>
<comment type="caution">
    <text evidence="2">The sequence shown here is derived from an EMBL/GenBank/DDBJ whole genome shotgun (WGS) entry which is preliminary data.</text>
</comment>
<proteinExistence type="predicted"/>
<evidence type="ECO:0000256" key="1">
    <source>
        <dbReference type="SAM" id="MobiDB-lite"/>
    </source>
</evidence>
<feature type="region of interest" description="Disordered" evidence="1">
    <location>
        <begin position="104"/>
        <end position="126"/>
    </location>
</feature>